<dbReference type="OrthoDB" id="16434at2759"/>
<protein>
    <recommendedName>
        <fullName evidence="3">28S ribosomal protein S34, mitochondrial</fullName>
    </recommendedName>
</protein>
<sequence length="193" mass="22431">MPIKYIGRTHDFKGKPLWEILANLKNFGVDRIVIRNRQQRYPESSFMKILKVAALPDTSKHPHDPRKCIVLVEKTFRGKKCPYIVQMDGSTYKPDYMLIPKDQEANYINATEQFTERIMPRVTDLPPLLKEILIRNTNEKKDDLKLELKYSFLGMKNYRVAEENETPTVNIESGLGKPASPSLYIDIKQENMS</sequence>
<dbReference type="EMBL" id="KQ760382">
    <property type="protein sequence ID" value="OAD60738.1"/>
    <property type="molecule type" value="Genomic_DNA"/>
</dbReference>
<name>A0A310SSW1_9HYME</name>
<evidence type="ECO:0008006" key="3">
    <source>
        <dbReference type="Google" id="ProtNLM"/>
    </source>
</evidence>
<dbReference type="Pfam" id="PF16053">
    <property type="entry name" value="MRP-S34"/>
    <property type="match status" value="1"/>
</dbReference>
<evidence type="ECO:0000313" key="1">
    <source>
        <dbReference type="EMBL" id="OAD60738.1"/>
    </source>
</evidence>
<dbReference type="InterPro" id="IPR032053">
    <property type="entry name" value="Ribosomal_mS34"/>
</dbReference>
<reference evidence="1 2" key="1">
    <citation type="submission" date="2015-07" db="EMBL/GenBank/DDBJ databases">
        <title>The genome of Eufriesea mexicana.</title>
        <authorList>
            <person name="Pan H."/>
            <person name="Kapheim K."/>
        </authorList>
    </citation>
    <scope>NUCLEOTIDE SEQUENCE [LARGE SCALE GENOMIC DNA]</scope>
    <source>
        <strain evidence="1">0111107269</strain>
        <tissue evidence="1">Whole body</tissue>
    </source>
</reference>
<evidence type="ECO:0000313" key="2">
    <source>
        <dbReference type="Proteomes" id="UP000250275"/>
    </source>
</evidence>
<keyword evidence="2" id="KW-1185">Reference proteome</keyword>
<accession>A0A310SSW1</accession>
<dbReference type="AlphaFoldDB" id="A0A310SSW1"/>
<dbReference type="GO" id="GO:0005739">
    <property type="term" value="C:mitochondrion"/>
    <property type="evidence" value="ECO:0007669"/>
    <property type="project" value="InterPro"/>
</dbReference>
<proteinExistence type="predicted"/>
<gene>
    <name evidence="1" type="ORF">WN48_05300</name>
</gene>
<dbReference type="Proteomes" id="UP000250275">
    <property type="component" value="Unassembled WGS sequence"/>
</dbReference>
<dbReference type="PANTHER" id="PTHR28589">
    <property type="entry name" value="28S RIBOSOMAL PROTEIN S34, MITOCHONDRIAL"/>
    <property type="match status" value="1"/>
</dbReference>
<organism evidence="1 2">
    <name type="scientific">Eufriesea mexicana</name>
    <dbReference type="NCBI Taxonomy" id="516756"/>
    <lineage>
        <taxon>Eukaryota</taxon>
        <taxon>Metazoa</taxon>
        <taxon>Ecdysozoa</taxon>
        <taxon>Arthropoda</taxon>
        <taxon>Hexapoda</taxon>
        <taxon>Insecta</taxon>
        <taxon>Pterygota</taxon>
        <taxon>Neoptera</taxon>
        <taxon>Endopterygota</taxon>
        <taxon>Hymenoptera</taxon>
        <taxon>Apocrita</taxon>
        <taxon>Aculeata</taxon>
        <taxon>Apoidea</taxon>
        <taxon>Anthophila</taxon>
        <taxon>Apidae</taxon>
        <taxon>Eufriesea</taxon>
    </lineage>
</organism>
<dbReference type="PANTHER" id="PTHR28589:SF1">
    <property type="entry name" value="SMALL RIBOSOMAL SUBUNIT PROTEIN MS34"/>
    <property type="match status" value="1"/>
</dbReference>
<dbReference type="GO" id="GO:0003735">
    <property type="term" value="F:structural constituent of ribosome"/>
    <property type="evidence" value="ECO:0007669"/>
    <property type="project" value="InterPro"/>
</dbReference>